<dbReference type="Proteomes" id="UP000695562">
    <property type="component" value="Unassembled WGS sequence"/>
</dbReference>
<accession>A0A8J4Q1Y5</accession>
<reference evidence="2" key="1">
    <citation type="submission" date="2020-01" db="EMBL/GenBank/DDBJ databases">
        <title>Development of genomics and gene disruption for Polysphondylium violaceum indicates a role for the polyketide synthase stlB in stalk morphogenesis.</title>
        <authorList>
            <person name="Narita B."/>
            <person name="Kawabe Y."/>
            <person name="Kin K."/>
            <person name="Saito T."/>
            <person name="Gibbs R."/>
            <person name="Kuspa A."/>
            <person name="Muzny D."/>
            <person name="Queller D."/>
            <person name="Richards S."/>
            <person name="Strassman J."/>
            <person name="Sucgang R."/>
            <person name="Worley K."/>
            <person name="Schaap P."/>
        </authorList>
    </citation>
    <scope>NUCLEOTIDE SEQUENCE</scope>
    <source>
        <strain evidence="2">QSvi11</strain>
    </source>
</reference>
<dbReference type="OrthoDB" id="10035640at2759"/>
<dbReference type="AlphaFoldDB" id="A0A8J4Q1Y5"/>
<dbReference type="EMBL" id="AJWJ01000019">
    <property type="protein sequence ID" value="KAF2077780.1"/>
    <property type="molecule type" value="Genomic_DNA"/>
</dbReference>
<evidence type="ECO:0008006" key="4">
    <source>
        <dbReference type="Google" id="ProtNLM"/>
    </source>
</evidence>
<sequence length="283" mass="31101">MGQTDSKLSRSTSTSSLSSHGSSGDLTSAAYHSNNIYTSSGFNRNSSTNSLNGLDDTSSLKRSTSSTEIITISKLDETKQIDPELIRLSQTPVFYPLLKVDNEDDSDDDDDSSIKKQQPNQYSVPDMDCKGTLNLCIDIQNYLKNSTGYIFEQQMLLGNKIKDVEIKQTKKMTNILQLKTSDATHAQFSVKEVLDKVKGNLDKSKEIVSKINTLILVLESILPEEESKDMKEEMCATFGPLPNLNELDFNVPSLSSTPPKSSSTPPIYQNTPTKSSSSSSTLS</sequence>
<feature type="region of interest" description="Disordered" evidence="1">
    <location>
        <begin position="248"/>
        <end position="283"/>
    </location>
</feature>
<feature type="region of interest" description="Disordered" evidence="1">
    <location>
        <begin position="100"/>
        <end position="123"/>
    </location>
</feature>
<comment type="caution">
    <text evidence="2">The sequence shown here is derived from an EMBL/GenBank/DDBJ whole genome shotgun (WGS) entry which is preliminary data.</text>
</comment>
<feature type="compositionally biased region" description="Low complexity" evidence="1">
    <location>
        <begin position="252"/>
        <end position="266"/>
    </location>
</feature>
<feature type="compositionally biased region" description="Low complexity" evidence="1">
    <location>
        <begin position="1"/>
        <end position="28"/>
    </location>
</feature>
<evidence type="ECO:0000313" key="2">
    <source>
        <dbReference type="EMBL" id="KAF2077780.1"/>
    </source>
</evidence>
<evidence type="ECO:0000313" key="3">
    <source>
        <dbReference type="Proteomes" id="UP000695562"/>
    </source>
</evidence>
<feature type="compositionally biased region" description="Acidic residues" evidence="1">
    <location>
        <begin position="102"/>
        <end position="111"/>
    </location>
</feature>
<name>A0A8J4Q1Y5_9MYCE</name>
<organism evidence="2 3">
    <name type="scientific">Polysphondylium violaceum</name>
    <dbReference type="NCBI Taxonomy" id="133409"/>
    <lineage>
        <taxon>Eukaryota</taxon>
        <taxon>Amoebozoa</taxon>
        <taxon>Evosea</taxon>
        <taxon>Eumycetozoa</taxon>
        <taxon>Dictyostelia</taxon>
        <taxon>Dictyosteliales</taxon>
        <taxon>Dictyosteliaceae</taxon>
        <taxon>Polysphondylium</taxon>
    </lineage>
</organism>
<feature type="region of interest" description="Disordered" evidence="1">
    <location>
        <begin position="1"/>
        <end position="29"/>
    </location>
</feature>
<feature type="region of interest" description="Disordered" evidence="1">
    <location>
        <begin position="41"/>
        <end position="60"/>
    </location>
</feature>
<gene>
    <name evidence="2" type="ORF">CYY_000901</name>
</gene>
<keyword evidence="3" id="KW-1185">Reference proteome</keyword>
<evidence type="ECO:0000256" key="1">
    <source>
        <dbReference type="SAM" id="MobiDB-lite"/>
    </source>
</evidence>
<proteinExistence type="predicted"/>
<protein>
    <recommendedName>
        <fullName evidence="4">BLOC-1-related complex subunit 5</fullName>
    </recommendedName>
</protein>